<feature type="compositionally biased region" description="Acidic residues" evidence="1">
    <location>
        <begin position="200"/>
        <end position="229"/>
    </location>
</feature>
<dbReference type="EMBL" id="JBCAWK010000001">
    <property type="protein sequence ID" value="KAK8869790.1"/>
    <property type="molecule type" value="Genomic_DNA"/>
</dbReference>
<feature type="compositionally biased region" description="Basic and acidic residues" evidence="1">
    <location>
        <begin position="18"/>
        <end position="27"/>
    </location>
</feature>
<dbReference type="Proteomes" id="UP001388673">
    <property type="component" value="Unassembled WGS sequence"/>
</dbReference>
<feature type="region of interest" description="Disordered" evidence="1">
    <location>
        <begin position="445"/>
        <end position="484"/>
    </location>
</feature>
<feature type="region of interest" description="Disordered" evidence="1">
    <location>
        <begin position="163"/>
        <end position="389"/>
    </location>
</feature>
<evidence type="ECO:0000313" key="2">
    <source>
        <dbReference type="EMBL" id="KAK8869790.1"/>
    </source>
</evidence>
<reference evidence="2 3" key="1">
    <citation type="journal article" date="2024" name="bioRxiv">
        <title>Comparative genomics of Cryptococcus and Kwoniella reveals pathogenesis evolution and contrasting karyotype dynamics via intercentromeric recombination or chromosome fusion.</title>
        <authorList>
            <person name="Coelho M.A."/>
            <person name="David-Palma M."/>
            <person name="Shea T."/>
            <person name="Bowers K."/>
            <person name="McGinley-Smith S."/>
            <person name="Mohammad A.W."/>
            <person name="Gnirke A."/>
            <person name="Yurkov A.M."/>
            <person name="Nowrousian M."/>
            <person name="Sun S."/>
            <person name="Cuomo C.A."/>
            <person name="Heitman J."/>
        </authorList>
    </citation>
    <scope>NUCLEOTIDE SEQUENCE [LARGE SCALE GENOMIC DNA]</scope>
    <source>
        <strain evidence="2 3">CBS 13917</strain>
    </source>
</reference>
<feature type="region of interest" description="Disordered" evidence="1">
    <location>
        <begin position="513"/>
        <end position="535"/>
    </location>
</feature>
<sequence length="576" mass="61474">MTLRPDSRCISPQILTPDTDHPTHDIALRPAHTGYSEDSDHPKDQNHPQQFSLLTTLIHSSDAHGAGISRPKQRSSMGFASNPSSVPSTAFSSPNGPSHGILQQAKGIEVKSSDNPASNSILRRASVSVSDSGGDNAVGLGLGGLDGLGKRLERIEEKRGAIGWEDAAPTQPRPSVLKFAVATQTQGEVEKQFSKRSYEDNDDDEDEDSDEGYREDEEDGFDPEDSADSDDGRPQFPFARPTNFNNKPRVIGSIPIPAASPPSAPALLPPPSRRGRGHVRVDETAAVTSDQDKSCSRHRSPPPTRSRSSSHDQQSASLDNQHHPSGRLSDAGPRIGRAGSPMPRKVSPDTDDEGGASSENRSEDDVEDAPIQKNKADQGGWRSDDAVFYGPSAHQVTPISASRQRRHSSALASAMQATVFVDSDEEDGLVGKRVDGVRDFIRRASEHMAGFRRPSSSMERPGPGGSEKPKPIPPNTPCAPALDNTPAMAQSLFTSDIGDASGGLTHRLEHALSSPVAASSAPQSTRSPVSVEVSRRPIVPEQGVATPIAVPQGKEEDLGWSEDALLAIRKSRGNDL</sequence>
<feature type="compositionally biased region" description="Polar residues" evidence="1">
    <location>
        <begin position="74"/>
        <end position="96"/>
    </location>
</feature>
<feature type="compositionally biased region" description="Low complexity" evidence="1">
    <location>
        <begin position="305"/>
        <end position="317"/>
    </location>
</feature>
<feature type="compositionally biased region" description="Pro residues" evidence="1">
    <location>
        <begin position="258"/>
        <end position="272"/>
    </location>
</feature>
<dbReference type="GeneID" id="92177618"/>
<evidence type="ECO:0000313" key="3">
    <source>
        <dbReference type="Proteomes" id="UP001388673"/>
    </source>
</evidence>
<organism evidence="2 3">
    <name type="scientific">Kwoniella newhampshirensis</name>
    <dbReference type="NCBI Taxonomy" id="1651941"/>
    <lineage>
        <taxon>Eukaryota</taxon>
        <taxon>Fungi</taxon>
        <taxon>Dikarya</taxon>
        <taxon>Basidiomycota</taxon>
        <taxon>Agaricomycotina</taxon>
        <taxon>Tremellomycetes</taxon>
        <taxon>Tremellales</taxon>
        <taxon>Cryptococcaceae</taxon>
        <taxon>Kwoniella</taxon>
    </lineage>
</organism>
<feature type="compositionally biased region" description="Polar residues" evidence="1">
    <location>
        <begin position="47"/>
        <end position="59"/>
    </location>
</feature>
<dbReference type="KEGG" id="kne:92177618"/>
<dbReference type="RefSeq" id="XP_066806036.1">
    <property type="nucleotide sequence ID" value="XM_066943494.1"/>
</dbReference>
<gene>
    <name evidence="2" type="ORF">IAR55_000358</name>
</gene>
<feature type="compositionally biased region" description="Basic and acidic residues" evidence="1">
    <location>
        <begin position="188"/>
        <end position="199"/>
    </location>
</feature>
<feature type="region of interest" description="Disordered" evidence="1">
    <location>
        <begin position="1"/>
        <end position="101"/>
    </location>
</feature>
<comment type="caution">
    <text evidence="2">The sequence shown here is derived from an EMBL/GenBank/DDBJ whole genome shotgun (WGS) entry which is preliminary data.</text>
</comment>
<proteinExistence type="predicted"/>
<evidence type="ECO:0000256" key="1">
    <source>
        <dbReference type="SAM" id="MobiDB-lite"/>
    </source>
</evidence>
<feature type="compositionally biased region" description="Low complexity" evidence="1">
    <location>
        <begin position="513"/>
        <end position="524"/>
    </location>
</feature>
<protein>
    <submittedName>
        <fullName evidence="2">Uncharacterized protein</fullName>
    </submittedName>
</protein>
<accession>A0AAW0Z703</accession>
<keyword evidence="3" id="KW-1185">Reference proteome</keyword>
<dbReference type="AlphaFoldDB" id="A0AAW0Z703"/>
<name>A0AAW0Z703_9TREE</name>